<evidence type="ECO:0000256" key="4">
    <source>
        <dbReference type="ARBA" id="ARBA00022630"/>
    </source>
</evidence>
<organism evidence="15 16">
    <name type="scientific">Candidatus Woesebacteria bacterium GW2011_GWA2_40_7</name>
    <dbReference type="NCBI Taxonomy" id="1618562"/>
    <lineage>
        <taxon>Bacteria</taxon>
        <taxon>Candidatus Woeseibacteriota</taxon>
    </lineage>
</organism>
<feature type="binding site" evidence="13">
    <location>
        <position position="73"/>
    </location>
    <ligand>
        <name>FMN</name>
        <dbReference type="ChEBI" id="CHEBI:58210"/>
    </ligand>
</feature>
<dbReference type="InterPro" id="IPR035587">
    <property type="entry name" value="DUS-like_FMN-bd"/>
</dbReference>
<dbReference type="InterPro" id="IPR001269">
    <property type="entry name" value="DUS_fam"/>
</dbReference>
<keyword evidence="5 13" id="KW-0288">FMN</keyword>
<dbReference type="EMBL" id="LBZO01000016">
    <property type="protein sequence ID" value="KKR73676.1"/>
    <property type="molecule type" value="Genomic_DNA"/>
</dbReference>
<dbReference type="AlphaFoldDB" id="A0A0G0TFT7"/>
<dbReference type="InterPro" id="IPR018517">
    <property type="entry name" value="tRNA_hU_synthase_CS"/>
</dbReference>
<protein>
    <submittedName>
        <fullName evidence="15">tRNA-dihydrouridine synthase</fullName>
    </submittedName>
</protein>
<dbReference type="GO" id="GO:0017150">
    <property type="term" value="F:tRNA dihydrouridine synthase activity"/>
    <property type="evidence" value="ECO:0007669"/>
    <property type="project" value="InterPro"/>
</dbReference>
<comment type="catalytic activity">
    <reaction evidence="10">
        <text>a 5,6-dihydrouridine in tRNA + NADP(+) = a uridine in tRNA + NADPH + H(+)</text>
        <dbReference type="Rhea" id="RHEA:23624"/>
        <dbReference type="Rhea" id="RHEA-COMP:13339"/>
        <dbReference type="Rhea" id="RHEA-COMP:13887"/>
        <dbReference type="ChEBI" id="CHEBI:15378"/>
        <dbReference type="ChEBI" id="CHEBI:57783"/>
        <dbReference type="ChEBI" id="CHEBI:58349"/>
        <dbReference type="ChEBI" id="CHEBI:65315"/>
        <dbReference type="ChEBI" id="CHEBI:74443"/>
    </reaction>
</comment>
<evidence type="ECO:0000313" key="16">
    <source>
        <dbReference type="Proteomes" id="UP000034013"/>
    </source>
</evidence>
<comment type="caution">
    <text evidence="15">The sequence shown here is derived from an EMBL/GenBank/DDBJ whole genome shotgun (WGS) entry which is preliminary data.</text>
</comment>
<evidence type="ECO:0000256" key="10">
    <source>
        <dbReference type="ARBA" id="ARBA00048205"/>
    </source>
</evidence>
<feature type="active site" description="Proton donor" evidence="12">
    <location>
        <position position="103"/>
    </location>
</feature>
<evidence type="ECO:0000256" key="12">
    <source>
        <dbReference type="PIRSR" id="PIRSR006621-1"/>
    </source>
</evidence>
<dbReference type="PATRIC" id="fig|1618562.3.peg.391"/>
<dbReference type="InterPro" id="IPR013785">
    <property type="entry name" value="Aldolase_TIM"/>
</dbReference>
<dbReference type="InterPro" id="IPR024036">
    <property type="entry name" value="tRNA-dHydroUridine_Synthase_C"/>
</dbReference>
<evidence type="ECO:0000256" key="9">
    <source>
        <dbReference type="ARBA" id="ARBA00023002"/>
    </source>
</evidence>
<comment type="function">
    <text evidence="2">Catalyzes the synthesis of 5,6-dihydrouridine (D), a modified base found in the D-loop of most tRNAs, via the reduction of the C5-C6 double bond in target uridines.</text>
</comment>
<sequence length="279" mass="31145">MNNFWLELHKPFTVLAPMDDVTDNVFRQVVLEAGRPDVFFTEFVSSDGLVFNSHGIPLRKLTFTSDQHPIVAQIWGTVPRNMKKAAKIVADLGFDGVDINMGCPVREVMKRGAGAGLIGNYDLSGEIIKSVKKGAGALPVSVKTRLGAFPADWEEIGEIVKIKDKIAPNTIIIGNGDVKSYIEVVKKAQKYGVDGVMIGRGIFVNPWVFSKDSGEHTKAEYIKLLLRHMELFEKTWGGTKNFAIIKKFFKMYINNFKGASILRQKLMEAKSFEEIKSFL</sequence>
<evidence type="ECO:0000256" key="5">
    <source>
        <dbReference type="ARBA" id="ARBA00022643"/>
    </source>
</evidence>
<dbReference type="Gene3D" id="3.20.20.70">
    <property type="entry name" value="Aldolase class I"/>
    <property type="match status" value="2"/>
</dbReference>
<dbReference type="CDD" id="cd02801">
    <property type="entry name" value="DUS_like_FMN"/>
    <property type="match status" value="1"/>
</dbReference>
<keyword evidence="8" id="KW-0694">RNA-binding</keyword>
<reference evidence="15 16" key="1">
    <citation type="journal article" date="2015" name="Nature">
        <title>rRNA introns, odd ribosomes, and small enigmatic genomes across a large radiation of phyla.</title>
        <authorList>
            <person name="Brown C.T."/>
            <person name="Hug L.A."/>
            <person name="Thomas B.C."/>
            <person name="Sharon I."/>
            <person name="Castelle C.J."/>
            <person name="Singh A."/>
            <person name="Wilkins M.J."/>
            <person name="Williams K.H."/>
            <person name="Banfield J.F."/>
        </authorList>
    </citation>
    <scope>NUCLEOTIDE SEQUENCE [LARGE SCALE GENOMIC DNA]</scope>
</reference>
<evidence type="ECO:0000259" key="14">
    <source>
        <dbReference type="Pfam" id="PF01207"/>
    </source>
</evidence>
<keyword evidence="9" id="KW-0560">Oxidoreductase</keyword>
<evidence type="ECO:0000256" key="7">
    <source>
        <dbReference type="ARBA" id="ARBA00022857"/>
    </source>
</evidence>
<dbReference type="PANTHER" id="PTHR11082:SF25">
    <property type="entry name" value="DUS-LIKE FMN-BINDING DOMAIN-CONTAINING PROTEIN"/>
    <property type="match status" value="1"/>
</dbReference>
<evidence type="ECO:0000256" key="13">
    <source>
        <dbReference type="PIRSR" id="PIRSR006621-2"/>
    </source>
</evidence>
<dbReference type="Gene3D" id="1.10.1200.80">
    <property type="entry name" value="Putative flavin oxidoreducatase, domain 2"/>
    <property type="match status" value="1"/>
</dbReference>
<dbReference type="Proteomes" id="UP000034013">
    <property type="component" value="Unassembled WGS sequence"/>
</dbReference>
<dbReference type="GO" id="GO:0050660">
    <property type="term" value="F:flavin adenine dinucleotide binding"/>
    <property type="evidence" value="ECO:0007669"/>
    <property type="project" value="InterPro"/>
</dbReference>
<dbReference type="GO" id="GO:0000049">
    <property type="term" value="F:tRNA binding"/>
    <property type="evidence" value="ECO:0007669"/>
    <property type="project" value="UniProtKB-KW"/>
</dbReference>
<dbReference type="Pfam" id="PF01207">
    <property type="entry name" value="Dus"/>
    <property type="match status" value="2"/>
</dbReference>
<evidence type="ECO:0000256" key="11">
    <source>
        <dbReference type="ARBA" id="ARBA00048802"/>
    </source>
</evidence>
<evidence type="ECO:0000256" key="2">
    <source>
        <dbReference type="ARBA" id="ARBA00002790"/>
    </source>
</evidence>
<name>A0A0G0TFT7_9BACT</name>
<keyword evidence="6" id="KW-0819">tRNA processing</keyword>
<dbReference type="PIRSF" id="PIRSF006621">
    <property type="entry name" value="Dus"/>
    <property type="match status" value="1"/>
</dbReference>
<keyword evidence="13" id="KW-0547">Nucleotide-binding</keyword>
<keyword evidence="7" id="KW-0521">NADP</keyword>
<feature type="domain" description="DUS-like FMN-binding" evidence="14">
    <location>
        <begin position="15"/>
        <end position="147"/>
    </location>
</feature>
<evidence type="ECO:0000256" key="1">
    <source>
        <dbReference type="ARBA" id="ARBA00001917"/>
    </source>
</evidence>
<feature type="domain" description="DUS-like FMN-binding" evidence="14">
    <location>
        <begin position="150"/>
        <end position="274"/>
    </location>
</feature>
<evidence type="ECO:0000313" key="15">
    <source>
        <dbReference type="EMBL" id="KKR73676.1"/>
    </source>
</evidence>
<dbReference type="PROSITE" id="PS01136">
    <property type="entry name" value="UPF0034"/>
    <property type="match status" value="1"/>
</dbReference>
<dbReference type="SUPFAM" id="SSF51395">
    <property type="entry name" value="FMN-linked oxidoreductases"/>
    <property type="match status" value="1"/>
</dbReference>
<proteinExistence type="predicted"/>
<evidence type="ECO:0000256" key="6">
    <source>
        <dbReference type="ARBA" id="ARBA00022694"/>
    </source>
</evidence>
<feature type="binding site" evidence="13">
    <location>
        <position position="143"/>
    </location>
    <ligand>
        <name>FMN</name>
        <dbReference type="ChEBI" id="CHEBI:58210"/>
    </ligand>
</feature>
<gene>
    <name evidence="15" type="ORF">UU16_C0016G0019</name>
</gene>
<evidence type="ECO:0000256" key="3">
    <source>
        <dbReference type="ARBA" id="ARBA00022555"/>
    </source>
</evidence>
<keyword evidence="4" id="KW-0285">Flavoprotein</keyword>
<accession>A0A0G0TFT7</accession>
<dbReference type="PANTHER" id="PTHR11082">
    <property type="entry name" value="TRNA-DIHYDROURIDINE SYNTHASE"/>
    <property type="match status" value="1"/>
</dbReference>
<comment type="cofactor">
    <cofactor evidence="1 13">
        <name>FMN</name>
        <dbReference type="ChEBI" id="CHEBI:58210"/>
    </cofactor>
</comment>
<keyword evidence="3" id="KW-0820">tRNA-binding</keyword>
<comment type="catalytic activity">
    <reaction evidence="11">
        <text>a 5,6-dihydrouridine in tRNA + NAD(+) = a uridine in tRNA + NADH + H(+)</text>
        <dbReference type="Rhea" id="RHEA:54452"/>
        <dbReference type="Rhea" id="RHEA-COMP:13339"/>
        <dbReference type="Rhea" id="RHEA-COMP:13887"/>
        <dbReference type="ChEBI" id="CHEBI:15378"/>
        <dbReference type="ChEBI" id="CHEBI:57540"/>
        <dbReference type="ChEBI" id="CHEBI:57945"/>
        <dbReference type="ChEBI" id="CHEBI:65315"/>
        <dbReference type="ChEBI" id="CHEBI:74443"/>
    </reaction>
</comment>
<feature type="binding site" evidence="13">
    <location>
        <begin position="199"/>
        <end position="200"/>
    </location>
    <ligand>
        <name>FMN</name>
        <dbReference type="ChEBI" id="CHEBI:58210"/>
    </ligand>
</feature>
<evidence type="ECO:0000256" key="8">
    <source>
        <dbReference type="ARBA" id="ARBA00022884"/>
    </source>
</evidence>